<comment type="catalytic activity">
    <reaction evidence="13">
        <text>Ni(2+)(out) + ATP + H2O = Ni(2+)(in) + ADP + phosphate + H(+)</text>
        <dbReference type="Rhea" id="RHEA:15557"/>
        <dbReference type="ChEBI" id="CHEBI:15377"/>
        <dbReference type="ChEBI" id="CHEBI:15378"/>
        <dbReference type="ChEBI" id="CHEBI:30616"/>
        <dbReference type="ChEBI" id="CHEBI:43474"/>
        <dbReference type="ChEBI" id="CHEBI:49786"/>
        <dbReference type="ChEBI" id="CHEBI:456216"/>
        <dbReference type="EC" id="7.2.2.11"/>
    </reaction>
    <physiologicalReaction direction="left-to-right" evidence="13">
        <dbReference type="Rhea" id="RHEA:15558"/>
    </physiologicalReaction>
</comment>
<dbReference type="SUPFAM" id="SSF52540">
    <property type="entry name" value="P-loop containing nucleoside triphosphate hydrolases"/>
    <property type="match status" value="1"/>
</dbReference>
<organism evidence="15 16">
    <name type="scientific">Oleidesulfovibrio alaskensis (strain ATCC BAA-1058 / DSM 17464 / G20)</name>
    <name type="common">Desulfovibrio alaskensis</name>
    <dbReference type="NCBI Taxonomy" id="207559"/>
    <lineage>
        <taxon>Bacteria</taxon>
        <taxon>Pseudomonadati</taxon>
        <taxon>Thermodesulfobacteriota</taxon>
        <taxon>Desulfovibrionia</taxon>
        <taxon>Desulfovibrionales</taxon>
        <taxon>Desulfovibrionaceae</taxon>
        <taxon>Oleidesulfovibrio</taxon>
    </lineage>
</organism>
<evidence type="ECO:0000256" key="3">
    <source>
        <dbReference type="ARBA" id="ARBA00022448"/>
    </source>
</evidence>
<keyword evidence="3" id="KW-0813">Transport</keyword>
<keyword evidence="4" id="KW-1003">Cell membrane</keyword>
<dbReference type="HOGENOM" id="CLU_000604_1_23_7"/>
<dbReference type="GO" id="GO:0015413">
    <property type="term" value="F:ABC-type nickel transporter activity"/>
    <property type="evidence" value="ECO:0007669"/>
    <property type="project" value="UniProtKB-EC"/>
</dbReference>
<evidence type="ECO:0000256" key="10">
    <source>
        <dbReference type="ARBA" id="ARBA00038669"/>
    </source>
</evidence>
<evidence type="ECO:0000256" key="1">
    <source>
        <dbReference type="ARBA" id="ARBA00004417"/>
    </source>
</evidence>
<evidence type="ECO:0000313" key="15">
    <source>
        <dbReference type="EMBL" id="ABB38127.1"/>
    </source>
</evidence>
<dbReference type="Pfam" id="PF00005">
    <property type="entry name" value="ABC_tran"/>
    <property type="match status" value="1"/>
</dbReference>
<dbReference type="InterPro" id="IPR013563">
    <property type="entry name" value="Oligopep_ABC_C"/>
</dbReference>
<keyword evidence="6" id="KW-0067">ATP-binding</keyword>
<dbReference type="GO" id="GO:0005886">
    <property type="term" value="C:plasma membrane"/>
    <property type="evidence" value="ECO:0007669"/>
    <property type="project" value="UniProtKB-SubCell"/>
</dbReference>
<name>Q312L9_OLEA2</name>
<evidence type="ECO:0000256" key="8">
    <source>
        <dbReference type="ARBA" id="ARBA00023065"/>
    </source>
</evidence>
<protein>
    <recommendedName>
        <fullName evidence="12">Nickel import system ATP-binding protein NikD</fullName>
        <ecNumber evidence="11">7.2.2.11</ecNumber>
    </recommendedName>
</protein>
<dbReference type="PANTHER" id="PTHR43297:SF13">
    <property type="entry name" value="NICKEL ABC TRANSPORTER, ATP-BINDING PROTEIN"/>
    <property type="match status" value="1"/>
</dbReference>
<dbReference type="InterPro" id="IPR027417">
    <property type="entry name" value="P-loop_NTPase"/>
</dbReference>
<sequence length="307" mass="32368">MLEIRNLSVEFSTYSAGLRRHSVPAIRSLDLTVQAGTIAAVVGQSGAGKSLLAHAVLGILPANATCSGDMFYNGRRLTPRSIRSLRGKEIALIPQSVSFLNPLLKVGVQVARAGICGGMSAAEARSSAQQALQRYGLPRRTLGWFPFQLSGGMTRRVLTATATIGSASLLIADEPTNGLDPLTARETLGHLRSLADTGKAVILITHDIEAALSVADSVTVFCGGVTVEEARASDFDGNGSLRHPYSRTLWESLPRNGFTQAVPQPETAPQNGGCPFSGACLRSNGSCRETLPELTPLSGGKVRCWNA</sequence>
<dbReference type="SMART" id="SM00382">
    <property type="entry name" value="AAA"/>
    <property type="match status" value="1"/>
</dbReference>
<keyword evidence="5" id="KW-0547">Nucleotide-binding</keyword>
<dbReference type="Proteomes" id="UP000002710">
    <property type="component" value="Chromosome"/>
</dbReference>
<keyword evidence="8" id="KW-0406">Ion transport</keyword>
<accession>Q312L9</accession>
<comment type="similarity">
    <text evidence="2">Belongs to the ABC transporter superfamily.</text>
</comment>
<evidence type="ECO:0000259" key="14">
    <source>
        <dbReference type="PROSITE" id="PS50893"/>
    </source>
</evidence>
<dbReference type="InterPro" id="IPR003439">
    <property type="entry name" value="ABC_transporter-like_ATP-bd"/>
</dbReference>
<evidence type="ECO:0000256" key="2">
    <source>
        <dbReference type="ARBA" id="ARBA00005417"/>
    </source>
</evidence>
<dbReference type="InterPro" id="IPR050388">
    <property type="entry name" value="ABC_Ni/Peptide_Import"/>
</dbReference>
<gene>
    <name evidence="15" type="ordered locus">Dde_1326</name>
</gene>
<reference evidence="15 16" key="1">
    <citation type="journal article" date="2011" name="J. Bacteriol.">
        <title>Complete genome sequence and updated annotation of Desulfovibrio alaskensis G20.</title>
        <authorList>
            <person name="Hauser L.J."/>
            <person name="Land M.L."/>
            <person name="Brown S.D."/>
            <person name="Larimer F."/>
            <person name="Keller K.L."/>
            <person name="Rapp-Giles B.J."/>
            <person name="Price M.N."/>
            <person name="Lin M."/>
            <person name="Bruce D.C."/>
            <person name="Detter J.C."/>
            <person name="Tapia R."/>
            <person name="Han C.S."/>
            <person name="Goodwin L.A."/>
            <person name="Cheng J.F."/>
            <person name="Pitluck S."/>
            <person name="Copeland A."/>
            <person name="Lucas S."/>
            <person name="Nolan M."/>
            <person name="Lapidus A.L."/>
            <person name="Palumbo A.V."/>
            <person name="Wall J.D."/>
        </authorList>
    </citation>
    <scope>NUCLEOTIDE SEQUENCE [LARGE SCALE GENOMIC DNA]</scope>
    <source>
        <strain evidence="16">ATCC BAA 1058 / DSM 17464 / G20</strain>
    </source>
</reference>
<proteinExistence type="inferred from homology"/>
<dbReference type="PANTHER" id="PTHR43297">
    <property type="entry name" value="OLIGOPEPTIDE TRANSPORT ATP-BINDING PROTEIN APPD"/>
    <property type="match status" value="1"/>
</dbReference>
<dbReference type="GO" id="GO:0015833">
    <property type="term" value="P:peptide transport"/>
    <property type="evidence" value="ECO:0007669"/>
    <property type="project" value="InterPro"/>
</dbReference>
<keyword evidence="7" id="KW-1278">Translocase</keyword>
<dbReference type="EMBL" id="CP000112">
    <property type="protein sequence ID" value="ABB38127.1"/>
    <property type="molecule type" value="Genomic_DNA"/>
</dbReference>
<evidence type="ECO:0000256" key="12">
    <source>
        <dbReference type="ARBA" id="ARBA00044143"/>
    </source>
</evidence>
<comment type="subunit">
    <text evidence="10">The complex is composed of two ATP-binding proteins (NikD and NikE), two transmembrane proteins (NikB and NikC) and a solute-binding protein (NikA).</text>
</comment>
<keyword evidence="9" id="KW-0472">Membrane</keyword>
<dbReference type="GO" id="GO:0016887">
    <property type="term" value="F:ATP hydrolysis activity"/>
    <property type="evidence" value="ECO:0007669"/>
    <property type="project" value="InterPro"/>
</dbReference>
<dbReference type="PROSITE" id="PS50893">
    <property type="entry name" value="ABC_TRANSPORTER_2"/>
    <property type="match status" value="1"/>
</dbReference>
<dbReference type="eggNOG" id="COG0444">
    <property type="taxonomic scope" value="Bacteria"/>
</dbReference>
<dbReference type="EC" id="7.2.2.11" evidence="11"/>
<comment type="subcellular location">
    <subcellularLocation>
        <location evidence="1">Cell inner membrane</location>
        <topology evidence="1">Peripheral membrane protein</topology>
    </subcellularLocation>
</comment>
<evidence type="ECO:0000256" key="4">
    <source>
        <dbReference type="ARBA" id="ARBA00022475"/>
    </source>
</evidence>
<feature type="domain" description="ABC transporter" evidence="14">
    <location>
        <begin position="4"/>
        <end position="248"/>
    </location>
</feature>
<evidence type="ECO:0000256" key="9">
    <source>
        <dbReference type="ARBA" id="ARBA00023136"/>
    </source>
</evidence>
<keyword evidence="16" id="KW-1185">Reference proteome</keyword>
<evidence type="ECO:0000256" key="7">
    <source>
        <dbReference type="ARBA" id="ARBA00022967"/>
    </source>
</evidence>
<dbReference type="Gene3D" id="3.40.50.300">
    <property type="entry name" value="P-loop containing nucleotide triphosphate hydrolases"/>
    <property type="match status" value="1"/>
</dbReference>
<evidence type="ECO:0000256" key="11">
    <source>
        <dbReference type="ARBA" id="ARBA00039098"/>
    </source>
</evidence>
<dbReference type="STRING" id="207559.Dde_1326"/>
<dbReference type="KEGG" id="dde:Dde_1326"/>
<evidence type="ECO:0000256" key="13">
    <source>
        <dbReference type="ARBA" id="ARBA00048610"/>
    </source>
</evidence>
<dbReference type="RefSeq" id="WP_011367306.1">
    <property type="nucleotide sequence ID" value="NC_007519.1"/>
</dbReference>
<dbReference type="GO" id="GO:0005524">
    <property type="term" value="F:ATP binding"/>
    <property type="evidence" value="ECO:0007669"/>
    <property type="project" value="UniProtKB-KW"/>
</dbReference>
<dbReference type="Pfam" id="PF08352">
    <property type="entry name" value="oligo_HPY"/>
    <property type="match status" value="1"/>
</dbReference>
<evidence type="ECO:0000256" key="5">
    <source>
        <dbReference type="ARBA" id="ARBA00022741"/>
    </source>
</evidence>
<evidence type="ECO:0000313" key="16">
    <source>
        <dbReference type="Proteomes" id="UP000002710"/>
    </source>
</evidence>
<dbReference type="AlphaFoldDB" id="Q312L9"/>
<dbReference type="InterPro" id="IPR003593">
    <property type="entry name" value="AAA+_ATPase"/>
</dbReference>
<evidence type="ECO:0000256" key="6">
    <source>
        <dbReference type="ARBA" id="ARBA00022840"/>
    </source>
</evidence>